<dbReference type="Pfam" id="PF02470">
    <property type="entry name" value="MlaD"/>
    <property type="match status" value="1"/>
</dbReference>
<keyword evidence="4" id="KW-1185">Reference proteome</keyword>
<dbReference type="InterPro" id="IPR052336">
    <property type="entry name" value="MlaD_Phospholipid_Transporter"/>
</dbReference>
<evidence type="ECO:0000313" key="3">
    <source>
        <dbReference type="EMBL" id="MBB4681374.1"/>
    </source>
</evidence>
<gene>
    <name evidence="3" type="ORF">HNR67_007492</name>
</gene>
<evidence type="ECO:0000259" key="2">
    <source>
        <dbReference type="Pfam" id="PF11887"/>
    </source>
</evidence>
<dbReference type="InterPro" id="IPR003399">
    <property type="entry name" value="Mce/MlaD"/>
</dbReference>
<feature type="domain" description="Mce/MlaD" evidence="1">
    <location>
        <begin position="21"/>
        <end position="97"/>
    </location>
</feature>
<reference evidence="3 4" key="1">
    <citation type="submission" date="2020-08" db="EMBL/GenBank/DDBJ databases">
        <title>Sequencing the genomes of 1000 actinobacteria strains.</title>
        <authorList>
            <person name="Klenk H.-P."/>
        </authorList>
    </citation>
    <scope>NUCLEOTIDE SEQUENCE [LARGE SCALE GENOMIC DNA]</scope>
    <source>
        <strain evidence="3 4">DSM 44230</strain>
    </source>
</reference>
<dbReference type="EMBL" id="JACHMH010000001">
    <property type="protein sequence ID" value="MBB4681374.1"/>
    <property type="molecule type" value="Genomic_DNA"/>
</dbReference>
<protein>
    <submittedName>
        <fullName evidence="3">Phospholipid/cholesterol/gamma-HCH transport system substrate-binding protein</fullName>
    </submittedName>
</protein>
<dbReference type="NCBIfam" id="TIGR00996">
    <property type="entry name" value="Mtu_fam_mce"/>
    <property type="match status" value="1"/>
</dbReference>
<proteinExistence type="predicted"/>
<dbReference type="InterPro" id="IPR024516">
    <property type="entry name" value="Mce_C"/>
</dbReference>
<evidence type="ECO:0000313" key="4">
    <source>
        <dbReference type="Proteomes" id="UP000533598"/>
    </source>
</evidence>
<name>A0A7W7CHL7_9PSEU</name>
<feature type="domain" description="Mammalian cell entry C-terminal" evidence="2">
    <location>
        <begin position="108"/>
        <end position="276"/>
    </location>
</feature>
<dbReference type="InterPro" id="IPR005693">
    <property type="entry name" value="Mce"/>
</dbReference>
<dbReference type="Pfam" id="PF11887">
    <property type="entry name" value="Mce4_CUP1"/>
    <property type="match status" value="1"/>
</dbReference>
<dbReference type="PANTHER" id="PTHR33371">
    <property type="entry name" value="INTERMEMBRANE PHOSPHOLIPID TRANSPORT SYSTEM BINDING PROTEIN MLAD-RELATED"/>
    <property type="match status" value="1"/>
</dbReference>
<dbReference type="PANTHER" id="PTHR33371:SF15">
    <property type="entry name" value="LIPOPROTEIN LPRN"/>
    <property type="match status" value="1"/>
</dbReference>
<sequence>MGGFDGLYNLPLPGGADLGDRPYRVTAQFRDVLDLVPQAAVKVNDVTVGKVERIQLTEDGRTADVTVAVNGDVKLPASALARLRQSSLLGEKYVELAKPKEPGADTGTLVDGAVIPVGRTNRNPEVEEVFGALSLLLNGGGVQQLRDISRELAAAFEGNETQLKSLLSTMDKFVTQLDQNKDSLTKALDGMNRLNTVLAGRTGQIDKAITDLGPGLQVFHEQRESMVAMLAALDKMGKVAVETVQRSKDDFVADLKALQPILHRLVEAGQNLPQSLEILFTYPFPDAALNAIKGDYLNTYLTLHVQNPGPEAPKAAPKPDKAAKPVLPLPPVDGVPVIGTGTR</sequence>
<dbReference type="GO" id="GO:0005576">
    <property type="term" value="C:extracellular region"/>
    <property type="evidence" value="ECO:0007669"/>
    <property type="project" value="TreeGrafter"/>
</dbReference>
<dbReference type="Proteomes" id="UP000533598">
    <property type="component" value="Unassembled WGS sequence"/>
</dbReference>
<organism evidence="3 4">
    <name type="scientific">Crossiella cryophila</name>
    <dbReference type="NCBI Taxonomy" id="43355"/>
    <lineage>
        <taxon>Bacteria</taxon>
        <taxon>Bacillati</taxon>
        <taxon>Actinomycetota</taxon>
        <taxon>Actinomycetes</taxon>
        <taxon>Pseudonocardiales</taxon>
        <taxon>Pseudonocardiaceae</taxon>
        <taxon>Crossiella</taxon>
    </lineage>
</organism>
<evidence type="ECO:0000259" key="1">
    <source>
        <dbReference type="Pfam" id="PF02470"/>
    </source>
</evidence>
<dbReference type="AlphaFoldDB" id="A0A7W7CHL7"/>
<accession>A0A7W7CHL7</accession>
<comment type="caution">
    <text evidence="3">The sequence shown here is derived from an EMBL/GenBank/DDBJ whole genome shotgun (WGS) entry which is preliminary data.</text>
</comment>